<reference evidence="1 2" key="1">
    <citation type="submission" date="2024-09" db="EMBL/GenBank/DDBJ databases">
        <title>Laminarin stimulates single cell rates of sulfate reduction while oxygen inhibits transcriptomic activity in coastal marine sediment.</title>
        <authorList>
            <person name="Lindsay M."/>
            <person name="Orcutt B."/>
            <person name="Emerson D."/>
            <person name="Stepanauskas R."/>
            <person name="D'Angelo T."/>
        </authorList>
    </citation>
    <scope>NUCLEOTIDE SEQUENCE [LARGE SCALE GENOMIC DNA]</scope>
    <source>
        <strain evidence="1">SAG AM-311-K15</strain>
    </source>
</reference>
<name>A0ABV6YWV0_UNCC1</name>
<keyword evidence="2" id="KW-1185">Reference proteome</keyword>
<dbReference type="Proteomes" id="UP001594351">
    <property type="component" value="Unassembled WGS sequence"/>
</dbReference>
<accession>A0ABV6YWV0</accession>
<protein>
    <submittedName>
        <fullName evidence="1">Uncharacterized protein</fullName>
    </submittedName>
</protein>
<proteinExistence type="predicted"/>
<evidence type="ECO:0000313" key="1">
    <source>
        <dbReference type="EMBL" id="MFC1850685.1"/>
    </source>
</evidence>
<gene>
    <name evidence="1" type="ORF">ACFL27_10880</name>
</gene>
<dbReference type="EMBL" id="JBHPBY010000116">
    <property type="protein sequence ID" value="MFC1850685.1"/>
    <property type="molecule type" value="Genomic_DNA"/>
</dbReference>
<comment type="caution">
    <text evidence="1">The sequence shown here is derived from an EMBL/GenBank/DDBJ whole genome shotgun (WGS) entry which is preliminary data.</text>
</comment>
<organism evidence="1 2">
    <name type="scientific">candidate division CSSED10-310 bacterium</name>
    <dbReference type="NCBI Taxonomy" id="2855610"/>
    <lineage>
        <taxon>Bacteria</taxon>
        <taxon>Bacteria division CSSED10-310</taxon>
    </lineage>
</organism>
<evidence type="ECO:0000313" key="2">
    <source>
        <dbReference type="Proteomes" id="UP001594351"/>
    </source>
</evidence>
<sequence>MPPELFKIISTADQSIELVLTKTKVMMRLSEAQLKEISNEIDDEKRDSEAGFLGKVQSFILSNVEKLVQKSIEYNLDEINNLRYEEGKLVFDYQNKNLFSFENVKVNDQNALGSFSESDSHEFIEKFKVAQEEYQKFLEG</sequence>